<keyword evidence="1" id="KW-0446">Lipid-binding</keyword>
<reference evidence="3" key="1">
    <citation type="submission" date="2017-05" db="EMBL/GenBank/DDBJ databases">
        <authorList>
            <person name="Kirkegaard R."/>
            <person name="Mcilroy J S."/>
        </authorList>
    </citation>
    <scope>NUCLEOTIDE SEQUENCE [LARGE SCALE GENOMIC DNA]</scope>
</reference>
<dbReference type="GO" id="GO:0008289">
    <property type="term" value="F:lipid binding"/>
    <property type="evidence" value="ECO:0007669"/>
    <property type="project" value="UniProtKB-KW"/>
</dbReference>
<dbReference type="OrthoDB" id="9780660at2"/>
<dbReference type="InterPro" id="IPR050270">
    <property type="entry name" value="DegV_domain_contain"/>
</dbReference>
<dbReference type="RefSeq" id="WP_087862324.1">
    <property type="nucleotide sequence ID" value="NZ_LT859958.1"/>
</dbReference>
<gene>
    <name evidence="2" type="ORF">CFX1CAM_1420</name>
</gene>
<dbReference type="Gene3D" id="3.40.50.10170">
    <property type="match status" value="1"/>
</dbReference>
<accession>A0A1Y6K476</accession>
<dbReference type="Pfam" id="PF02645">
    <property type="entry name" value="DegV"/>
    <property type="match status" value="1"/>
</dbReference>
<evidence type="ECO:0000256" key="1">
    <source>
        <dbReference type="ARBA" id="ARBA00023121"/>
    </source>
</evidence>
<dbReference type="Gene3D" id="3.30.1180.10">
    <property type="match status" value="1"/>
</dbReference>
<sequence length="277" mass="31275">MIRILSDSTADLSKELCEEYNIETIPMYIQLNGKVYKDGKDINPEMLFETVRTSGQYPTTSAPPPGDFIQFFDRDAPSIYIGVTSKLSSTFRNAQLAVKELGNRVVDVIDSLSISTGYGQVVVQAAKWRNEGMSFEELSVRIRERIKQTRGFFILDTLDYLYHGGRCTAIEHFFSSLLKVHPFLEMRQNGTLGILQKVRGSRKKAVDALLAYFLRQLSTYSIPEIYITHLNCEIEAQYIKEKINGAKKTVQLHDAEVGCVLATHSGPKPIGIAYYIE</sequence>
<dbReference type="Proteomes" id="UP000195514">
    <property type="component" value="Chromosome I"/>
</dbReference>
<evidence type="ECO:0000313" key="2">
    <source>
        <dbReference type="EMBL" id="SMX54485.1"/>
    </source>
</evidence>
<protein>
    <recommendedName>
        <fullName evidence="4">DegV family protein</fullName>
    </recommendedName>
</protein>
<dbReference type="SUPFAM" id="SSF82549">
    <property type="entry name" value="DAK1/DegV-like"/>
    <property type="match status" value="1"/>
</dbReference>
<evidence type="ECO:0008006" key="4">
    <source>
        <dbReference type="Google" id="ProtNLM"/>
    </source>
</evidence>
<dbReference type="PROSITE" id="PS51482">
    <property type="entry name" value="DEGV"/>
    <property type="match status" value="1"/>
</dbReference>
<dbReference type="InterPro" id="IPR003797">
    <property type="entry name" value="DegV"/>
</dbReference>
<dbReference type="EMBL" id="LT859958">
    <property type="protein sequence ID" value="SMX54485.1"/>
    <property type="molecule type" value="Genomic_DNA"/>
</dbReference>
<dbReference type="InterPro" id="IPR043168">
    <property type="entry name" value="DegV_C"/>
</dbReference>
<proteinExistence type="predicted"/>
<keyword evidence="3" id="KW-1185">Reference proteome</keyword>
<dbReference type="PANTHER" id="PTHR33434">
    <property type="entry name" value="DEGV DOMAIN-CONTAINING PROTEIN DR_1986-RELATED"/>
    <property type="match status" value="1"/>
</dbReference>
<name>A0A1Y6K476_9CHLR</name>
<dbReference type="KEGG" id="abat:CFX1CAM_1420"/>
<dbReference type="PANTHER" id="PTHR33434:SF2">
    <property type="entry name" value="FATTY ACID-BINDING PROTEIN TM_1468"/>
    <property type="match status" value="1"/>
</dbReference>
<dbReference type="NCBIfam" id="TIGR00762">
    <property type="entry name" value="DegV"/>
    <property type="match status" value="1"/>
</dbReference>
<organism evidence="2 3">
    <name type="scientific">Candidatus Brevifilum fermentans</name>
    <dbReference type="NCBI Taxonomy" id="1986204"/>
    <lineage>
        <taxon>Bacteria</taxon>
        <taxon>Bacillati</taxon>
        <taxon>Chloroflexota</taxon>
        <taxon>Anaerolineae</taxon>
        <taxon>Anaerolineales</taxon>
        <taxon>Anaerolineaceae</taxon>
        <taxon>Candidatus Brevifilum</taxon>
    </lineage>
</organism>
<evidence type="ECO:0000313" key="3">
    <source>
        <dbReference type="Proteomes" id="UP000195514"/>
    </source>
</evidence>
<dbReference type="AlphaFoldDB" id="A0A1Y6K476"/>